<dbReference type="Gene3D" id="3.40.50.2300">
    <property type="match status" value="1"/>
</dbReference>
<evidence type="ECO:0000256" key="3">
    <source>
        <dbReference type="ARBA" id="ARBA00022553"/>
    </source>
</evidence>
<evidence type="ECO:0000313" key="13">
    <source>
        <dbReference type="Proteomes" id="UP000468735"/>
    </source>
</evidence>
<dbReference type="GO" id="GO:0032993">
    <property type="term" value="C:protein-DNA complex"/>
    <property type="evidence" value="ECO:0007669"/>
    <property type="project" value="TreeGrafter"/>
</dbReference>
<name>A0A6H9YXQ4_9ACTN</name>
<dbReference type="SUPFAM" id="SSF46894">
    <property type="entry name" value="C-terminal effector domain of the bipartite response regulators"/>
    <property type="match status" value="1"/>
</dbReference>
<dbReference type="RefSeq" id="WP_151560508.1">
    <property type="nucleotide sequence ID" value="NZ_WBMT01000005.1"/>
</dbReference>
<dbReference type="Pfam" id="PF00072">
    <property type="entry name" value="Response_reg"/>
    <property type="match status" value="1"/>
</dbReference>
<dbReference type="Gene3D" id="1.10.10.10">
    <property type="entry name" value="Winged helix-like DNA-binding domain superfamily/Winged helix DNA-binding domain"/>
    <property type="match status" value="1"/>
</dbReference>
<evidence type="ECO:0000256" key="6">
    <source>
        <dbReference type="ARBA" id="ARBA00023125"/>
    </source>
</evidence>
<evidence type="ECO:0000313" key="12">
    <source>
        <dbReference type="EMBL" id="KAB2349738.1"/>
    </source>
</evidence>
<dbReference type="InterPro" id="IPR016032">
    <property type="entry name" value="Sig_transdc_resp-reg_C-effctor"/>
</dbReference>
<dbReference type="Proteomes" id="UP000468735">
    <property type="component" value="Unassembled WGS sequence"/>
</dbReference>
<feature type="domain" description="Response regulatory" evidence="10">
    <location>
        <begin position="3"/>
        <end position="116"/>
    </location>
</feature>
<feature type="modified residue" description="4-aspartylphosphate" evidence="8">
    <location>
        <position position="52"/>
    </location>
</feature>
<evidence type="ECO:0000256" key="8">
    <source>
        <dbReference type="PROSITE-ProRule" id="PRU00169"/>
    </source>
</evidence>
<evidence type="ECO:0000256" key="1">
    <source>
        <dbReference type="ARBA" id="ARBA00004496"/>
    </source>
</evidence>
<dbReference type="CDD" id="cd00383">
    <property type="entry name" value="trans_reg_C"/>
    <property type="match status" value="1"/>
</dbReference>
<feature type="domain" description="OmpR/PhoB-type" evidence="11">
    <location>
        <begin position="125"/>
        <end position="225"/>
    </location>
</feature>
<dbReference type="InterPro" id="IPR001789">
    <property type="entry name" value="Sig_transdc_resp-reg_receiver"/>
</dbReference>
<evidence type="ECO:0000256" key="2">
    <source>
        <dbReference type="ARBA" id="ARBA00022490"/>
    </source>
</evidence>
<dbReference type="InterPro" id="IPR039420">
    <property type="entry name" value="WalR-like"/>
</dbReference>
<dbReference type="FunFam" id="3.40.50.2300:FF:000021">
    <property type="entry name" value="Two-component system response regulator KdpE"/>
    <property type="match status" value="1"/>
</dbReference>
<dbReference type="PANTHER" id="PTHR48111">
    <property type="entry name" value="REGULATOR OF RPOS"/>
    <property type="match status" value="1"/>
</dbReference>
<keyword evidence="13" id="KW-1185">Reference proteome</keyword>
<keyword evidence="4" id="KW-0902">Two-component regulatory system</keyword>
<dbReference type="CDD" id="cd17620">
    <property type="entry name" value="REC_OmpR_KdpE-like"/>
    <property type="match status" value="1"/>
</dbReference>
<dbReference type="SMART" id="SM00862">
    <property type="entry name" value="Trans_reg_C"/>
    <property type="match status" value="1"/>
</dbReference>
<proteinExistence type="predicted"/>
<comment type="caution">
    <text evidence="12">The sequence shown here is derived from an EMBL/GenBank/DDBJ whole genome shotgun (WGS) entry which is preliminary data.</text>
</comment>
<dbReference type="OrthoDB" id="5511894at2"/>
<dbReference type="GO" id="GO:0000987">
    <property type="term" value="F:cis-regulatory region sequence-specific DNA binding"/>
    <property type="evidence" value="ECO:0007669"/>
    <property type="project" value="UniProtKB-ARBA"/>
</dbReference>
<dbReference type="EMBL" id="WBMT01000005">
    <property type="protein sequence ID" value="KAB2349738.1"/>
    <property type="molecule type" value="Genomic_DNA"/>
</dbReference>
<comment type="subcellular location">
    <subcellularLocation>
        <location evidence="1">Cytoplasm</location>
    </subcellularLocation>
</comment>
<keyword evidence="7" id="KW-0804">Transcription</keyword>
<accession>A0A6H9YXQ4</accession>
<evidence type="ECO:0000256" key="9">
    <source>
        <dbReference type="PROSITE-ProRule" id="PRU01091"/>
    </source>
</evidence>
<keyword evidence="5" id="KW-0805">Transcription regulation</keyword>
<dbReference type="InterPro" id="IPR011006">
    <property type="entry name" value="CheY-like_superfamily"/>
</dbReference>
<dbReference type="PANTHER" id="PTHR48111:SF50">
    <property type="entry name" value="KDP OPERON TRANSCRIPTIONAL REGULATORY PROTEIN KDPE"/>
    <property type="match status" value="1"/>
</dbReference>
<dbReference type="SMART" id="SM00448">
    <property type="entry name" value="REC"/>
    <property type="match status" value="1"/>
</dbReference>
<dbReference type="PROSITE" id="PS51755">
    <property type="entry name" value="OMPR_PHOB"/>
    <property type="match status" value="1"/>
</dbReference>
<organism evidence="12 13">
    <name type="scientific">Actinomadura rudentiformis</name>
    <dbReference type="NCBI Taxonomy" id="359158"/>
    <lineage>
        <taxon>Bacteria</taxon>
        <taxon>Bacillati</taxon>
        <taxon>Actinomycetota</taxon>
        <taxon>Actinomycetes</taxon>
        <taxon>Streptosporangiales</taxon>
        <taxon>Thermomonosporaceae</taxon>
        <taxon>Actinomadura</taxon>
    </lineage>
</organism>
<keyword evidence="6 9" id="KW-0238">DNA-binding</keyword>
<dbReference type="AlphaFoldDB" id="A0A6H9YXQ4"/>
<evidence type="ECO:0000256" key="5">
    <source>
        <dbReference type="ARBA" id="ARBA00023015"/>
    </source>
</evidence>
<feature type="DNA-binding region" description="OmpR/PhoB-type" evidence="9">
    <location>
        <begin position="125"/>
        <end position="225"/>
    </location>
</feature>
<dbReference type="GO" id="GO:0005829">
    <property type="term" value="C:cytosol"/>
    <property type="evidence" value="ECO:0007669"/>
    <property type="project" value="TreeGrafter"/>
</dbReference>
<keyword evidence="3 8" id="KW-0597">Phosphoprotein</keyword>
<dbReference type="InterPro" id="IPR036388">
    <property type="entry name" value="WH-like_DNA-bd_sf"/>
</dbReference>
<reference evidence="12 13" key="1">
    <citation type="submission" date="2019-09" db="EMBL/GenBank/DDBJ databases">
        <title>Actinomadura physcomitrii sp. nov., a novel actinomycete isolated from moss [Physcomitrium sphaericum (Ludw) Fuernr].</title>
        <authorList>
            <person name="Zhuang X."/>
            <person name="Liu C."/>
        </authorList>
    </citation>
    <scope>NUCLEOTIDE SEQUENCE [LARGE SCALE GENOMIC DNA]</scope>
    <source>
        <strain evidence="12 13">HMC1</strain>
    </source>
</reference>
<evidence type="ECO:0000259" key="10">
    <source>
        <dbReference type="PROSITE" id="PS50110"/>
    </source>
</evidence>
<evidence type="ECO:0000259" key="11">
    <source>
        <dbReference type="PROSITE" id="PS51755"/>
    </source>
</evidence>
<sequence>MIRVLVVDDEPQLLRALRINLRARDFDVETAPDGTTALRAAGDFHPDLVVLDLGLPDIDGVEVIHGLRGWTKVPIIVLSGRAGSRDKVEALEAGADDYVTKPFNIDELVARIRAVTRRAGNDDTTRTVTIGGCTIDLADKTAADADGESVRFTPTEWHLLEMLLRNPGKLISQQQLLTTVWGPSYIKETHYLRQYMAQLRRKLEPDPAHPRHLLTEPGMGYRFQQ</sequence>
<dbReference type="GO" id="GO:0045893">
    <property type="term" value="P:positive regulation of DNA-templated transcription"/>
    <property type="evidence" value="ECO:0007669"/>
    <property type="project" value="UniProtKB-ARBA"/>
</dbReference>
<dbReference type="GO" id="GO:0042802">
    <property type="term" value="F:identical protein binding"/>
    <property type="evidence" value="ECO:0007669"/>
    <property type="project" value="UniProtKB-ARBA"/>
</dbReference>
<evidence type="ECO:0000256" key="4">
    <source>
        <dbReference type="ARBA" id="ARBA00023012"/>
    </source>
</evidence>
<dbReference type="Pfam" id="PF00486">
    <property type="entry name" value="Trans_reg_C"/>
    <property type="match status" value="1"/>
</dbReference>
<dbReference type="GO" id="GO:0000156">
    <property type="term" value="F:phosphorelay response regulator activity"/>
    <property type="evidence" value="ECO:0007669"/>
    <property type="project" value="TreeGrafter"/>
</dbReference>
<evidence type="ECO:0000256" key="7">
    <source>
        <dbReference type="ARBA" id="ARBA00023163"/>
    </source>
</evidence>
<dbReference type="SUPFAM" id="SSF52172">
    <property type="entry name" value="CheY-like"/>
    <property type="match status" value="1"/>
</dbReference>
<protein>
    <submittedName>
        <fullName evidence="12">Response regulator</fullName>
    </submittedName>
</protein>
<gene>
    <name evidence="12" type="ORF">F8566_13450</name>
</gene>
<dbReference type="PROSITE" id="PS50110">
    <property type="entry name" value="RESPONSE_REGULATORY"/>
    <property type="match status" value="1"/>
</dbReference>
<dbReference type="Gene3D" id="6.10.250.690">
    <property type="match status" value="1"/>
</dbReference>
<keyword evidence="2" id="KW-0963">Cytoplasm</keyword>
<dbReference type="InterPro" id="IPR001867">
    <property type="entry name" value="OmpR/PhoB-type_DNA-bd"/>
</dbReference>